<evidence type="ECO:0000313" key="1">
    <source>
        <dbReference type="EMBL" id="MED6144537.1"/>
    </source>
</evidence>
<evidence type="ECO:0008006" key="3">
    <source>
        <dbReference type="Google" id="ProtNLM"/>
    </source>
</evidence>
<comment type="caution">
    <text evidence="1">The sequence shown here is derived from an EMBL/GenBank/DDBJ whole genome shotgun (WGS) entry which is preliminary data.</text>
</comment>
<reference evidence="1 2" key="1">
    <citation type="journal article" date="2023" name="Plants (Basel)">
        <title>Bridging the Gap: Combining Genomics and Transcriptomics Approaches to Understand Stylosanthes scabra, an Orphan Legume from the Brazilian Caatinga.</title>
        <authorList>
            <person name="Ferreira-Neto J.R.C."/>
            <person name="da Silva M.D."/>
            <person name="Binneck E."/>
            <person name="de Melo N.F."/>
            <person name="da Silva R.H."/>
            <person name="de Melo A.L.T.M."/>
            <person name="Pandolfi V."/>
            <person name="Bustamante F.O."/>
            <person name="Brasileiro-Vidal A.C."/>
            <person name="Benko-Iseppon A.M."/>
        </authorList>
    </citation>
    <scope>NUCLEOTIDE SEQUENCE [LARGE SCALE GENOMIC DNA]</scope>
    <source>
        <tissue evidence="1">Leaves</tissue>
    </source>
</reference>
<dbReference type="EMBL" id="JASCZI010090668">
    <property type="protein sequence ID" value="MED6144537.1"/>
    <property type="molecule type" value="Genomic_DNA"/>
</dbReference>
<accession>A0ABU6T770</accession>
<dbReference type="Proteomes" id="UP001341840">
    <property type="component" value="Unassembled WGS sequence"/>
</dbReference>
<gene>
    <name evidence="1" type="ORF">PIB30_016582</name>
</gene>
<evidence type="ECO:0000313" key="2">
    <source>
        <dbReference type="Proteomes" id="UP001341840"/>
    </source>
</evidence>
<proteinExistence type="predicted"/>
<name>A0ABU6T770_9FABA</name>
<organism evidence="1 2">
    <name type="scientific">Stylosanthes scabra</name>
    <dbReference type="NCBI Taxonomy" id="79078"/>
    <lineage>
        <taxon>Eukaryota</taxon>
        <taxon>Viridiplantae</taxon>
        <taxon>Streptophyta</taxon>
        <taxon>Embryophyta</taxon>
        <taxon>Tracheophyta</taxon>
        <taxon>Spermatophyta</taxon>
        <taxon>Magnoliopsida</taxon>
        <taxon>eudicotyledons</taxon>
        <taxon>Gunneridae</taxon>
        <taxon>Pentapetalae</taxon>
        <taxon>rosids</taxon>
        <taxon>fabids</taxon>
        <taxon>Fabales</taxon>
        <taxon>Fabaceae</taxon>
        <taxon>Papilionoideae</taxon>
        <taxon>50 kb inversion clade</taxon>
        <taxon>dalbergioids sensu lato</taxon>
        <taxon>Dalbergieae</taxon>
        <taxon>Pterocarpus clade</taxon>
        <taxon>Stylosanthes</taxon>
    </lineage>
</organism>
<protein>
    <recommendedName>
        <fullName evidence="3">Replication factor A C-terminal domain-containing protein</fullName>
    </recommendedName>
</protein>
<dbReference type="Gene3D" id="2.40.50.140">
    <property type="entry name" value="Nucleic acid-binding proteins"/>
    <property type="match status" value="1"/>
</dbReference>
<sequence>MADMEVDFQVLTSTHDLKKPENPGILVGTVSSLVTDNYWWYSICPCGQKIEPNENNGFCMFCHTHWSDGLLRYRIKLFVAHAGGCDLFVLHDQDGTHSEIFKMDPKIYLSKLIGIKLVMMVDPEGIEENGGDVAYQVFKSSTDPSLVRLFQLAEKGAVKKKVGASTSGQEMNKKKRLYTLYDEVPRLVKQKLEDAFNICDTAADVAKVNQN</sequence>
<keyword evidence="2" id="KW-1185">Reference proteome</keyword>
<dbReference type="SUPFAM" id="SSF50249">
    <property type="entry name" value="Nucleic acid-binding proteins"/>
    <property type="match status" value="1"/>
</dbReference>
<dbReference type="InterPro" id="IPR012340">
    <property type="entry name" value="NA-bd_OB-fold"/>
</dbReference>